<evidence type="ECO:0000256" key="8">
    <source>
        <dbReference type="ARBA" id="ARBA00022895"/>
    </source>
</evidence>
<accession>A0A1B7TJA1</accession>
<feature type="coiled-coil region" evidence="14">
    <location>
        <begin position="87"/>
        <end position="114"/>
    </location>
</feature>
<dbReference type="GO" id="GO:0008033">
    <property type="term" value="P:tRNA processing"/>
    <property type="evidence" value="ECO:0007669"/>
    <property type="project" value="UniProtKB-KW"/>
</dbReference>
<dbReference type="Proteomes" id="UP000092321">
    <property type="component" value="Unassembled WGS sequence"/>
</dbReference>
<sequence>MTSRNPNQKITKLIQNTKFESLNEPSLNRDFTIKNKTIDTLSTYSYSNGISDYLKNKFAGLGDDIANDHDKPSDLKIIDESGNVSTYSIARAQLTDLQDQINEYLTELMKNEKNKNNDTSVEE</sequence>
<dbReference type="InterPro" id="IPR014849">
    <property type="entry name" value="EKC/KEOPS_Gon7"/>
</dbReference>
<evidence type="ECO:0000256" key="7">
    <source>
        <dbReference type="ARBA" id="ARBA00022694"/>
    </source>
</evidence>
<comment type="caution">
    <text evidence="15">The sequence shown here is derived from an EMBL/GenBank/DDBJ whole genome shotgun (WGS) entry which is preliminary data.</text>
</comment>
<evidence type="ECO:0000256" key="2">
    <source>
        <dbReference type="ARBA" id="ARBA00004574"/>
    </source>
</evidence>
<evidence type="ECO:0000313" key="15">
    <source>
        <dbReference type="EMBL" id="OBA28725.1"/>
    </source>
</evidence>
<comment type="subcellular location">
    <subcellularLocation>
        <location evidence="2">Chromosome</location>
        <location evidence="2">Telomere</location>
    </subcellularLocation>
    <subcellularLocation>
        <location evidence="1">Nucleus</location>
    </subcellularLocation>
</comment>
<keyword evidence="14" id="KW-0175">Coiled coil</keyword>
<evidence type="ECO:0000256" key="14">
    <source>
        <dbReference type="SAM" id="Coils"/>
    </source>
</evidence>
<comment type="similarity">
    <text evidence="3">Belongs to the GON7 family.</text>
</comment>
<keyword evidence="9" id="KW-0805">Transcription regulation</keyword>
<dbReference type="OrthoDB" id="2288868at2759"/>
<evidence type="ECO:0000256" key="9">
    <source>
        <dbReference type="ARBA" id="ARBA00023015"/>
    </source>
</evidence>
<evidence type="ECO:0000256" key="10">
    <source>
        <dbReference type="ARBA" id="ARBA00023159"/>
    </source>
</evidence>
<dbReference type="Pfam" id="PF08738">
    <property type="entry name" value="Gon7"/>
    <property type="match status" value="1"/>
</dbReference>
<evidence type="ECO:0000313" key="16">
    <source>
        <dbReference type="Proteomes" id="UP000092321"/>
    </source>
</evidence>
<evidence type="ECO:0000256" key="5">
    <source>
        <dbReference type="ARBA" id="ARBA00019746"/>
    </source>
</evidence>
<dbReference type="EMBL" id="LXPE01000002">
    <property type="protein sequence ID" value="OBA28725.1"/>
    <property type="molecule type" value="Genomic_DNA"/>
</dbReference>
<comment type="function">
    <text evidence="13">Component of the EKC/KEOPS complex that is required for the formation of a threonylcarbamoyl group on adenosine at position 37 (t(6)A37) in tRNAs that read codons beginning with adenine. The complex is probably involved in the transfer of the threonylcarbamoyl moiety of threonylcarbamoyl-AMP (TC-AMP) to the N6 group of A37. GON7 likely plays a supporting role to the catalytic subunit KAE1 in the complex. The EKC/KEOPS complex also promotes both telomere uncapping and telomere elongation. The complex is required for efficient recruitment of transcriptional coactivators.</text>
</comment>
<reference evidence="16" key="1">
    <citation type="journal article" date="2016" name="Proc. Natl. Acad. Sci. U.S.A.">
        <title>Comparative genomics of biotechnologically important yeasts.</title>
        <authorList>
            <person name="Riley R."/>
            <person name="Haridas S."/>
            <person name="Wolfe K.H."/>
            <person name="Lopes M.R."/>
            <person name="Hittinger C.T."/>
            <person name="Goeker M."/>
            <person name="Salamov A.A."/>
            <person name="Wisecaver J.H."/>
            <person name="Long T.M."/>
            <person name="Calvey C.H."/>
            <person name="Aerts A.L."/>
            <person name="Barry K.W."/>
            <person name="Choi C."/>
            <person name="Clum A."/>
            <person name="Coughlan A.Y."/>
            <person name="Deshpande S."/>
            <person name="Douglass A.P."/>
            <person name="Hanson S.J."/>
            <person name="Klenk H.-P."/>
            <person name="LaButti K.M."/>
            <person name="Lapidus A."/>
            <person name="Lindquist E.A."/>
            <person name="Lipzen A.M."/>
            <person name="Meier-Kolthoff J.P."/>
            <person name="Ohm R.A."/>
            <person name="Otillar R.P."/>
            <person name="Pangilinan J.L."/>
            <person name="Peng Y."/>
            <person name="Rokas A."/>
            <person name="Rosa C.A."/>
            <person name="Scheuner C."/>
            <person name="Sibirny A.A."/>
            <person name="Slot J.C."/>
            <person name="Stielow J.B."/>
            <person name="Sun H."/>
            <person name="Kurtzman C.P."/>
            <person name="Blackwell M."/>
            <person name="Grigoriev I.V."/>
            <person name="Jeffries T.W."/>
        </authorList>
    </citation>
    <scope>NUCLEOTIDE SEQUENCE [LARGE SCALE GENOMIC DNA]</scope>
    <source>
        <strain evidence="16">NRRL Y-1626</strain>
    </source>
</reference>
<keyword evidence="10" id="KW-0010">Activator</keyword>
<comment type="subunit">
    <text evidence="4">Component of the EKC/KEOPS complex composed of at least BUD32, CGI121, GON7, KAE1 and PCC1; the whole complex dimerizes.</text>
</comment>
<keyword evidence="7" id="KW-0819">tRNA processing</keyword>
<organism evidence="15 16">
    <name type="scientific">Hanseniaspora valbyensis NRRL Y-1626</name>
    <dbReference type="NCBI Taxonomy" id="766949"/>
    <lineage>
        <taxon>Eukaryota</taxon>
        <taxon>Fungi</taxon>
        <taxon>Dikarya</taxon>
        <taxon>Ascomycota</taxon>
        <taxon>Saccharomycotina</taxon>
        <taxon>Saccharomycetes</taxon>
        <taxon>Saccharomycodales</taxon>
        <taxon>Saccharomycodaceae</taxon>
        <taxon>Hanseniaspora</taxon>
    </lineage>
</organism>
<protein>
    <recommendedName>
        <fullName evidence="5">EKC/KEOPS complex subunit GON7</fullName>
    </recommendedName>
</protein>
<evidence type="ECO:0000256" key="4">
    <source>
        <dbReference type="ARBA" id="ARBA00011534"/>
    </source>
</evidence>
<keyword evidence="12" id="KW-0539">Nucleus</keyword>
<evidence type="ECO:0000256" key="1">
    <source>
        <dbReference type="ARBA" id="ARBA00004123"/>
    </source>
</evidence>
<name>A0A1B7TJA1_9ASCO</name>
<dbReference type="GO" id="GO:0005634">
    <property type="term" value="C:nucleus"/>
    <property type="evidence" value="ECO:0007669"/>
    <property type="project" value="UniProtKB-SubCell"/>
</dbReference>
<keyword evidence="6" id="KW-0158">Chromosome</keyword>
<proteinExistence type="inferred from homology"/>
<evidence type="ECO:0000256" key="11">
    <source>
        <dbReference type="ARBA" id="ARBA00023163"/>
    </source>
</evidence>
<evidence type="ECO:0000256" key="13">
    <source>
        <dbReference type="ARBA" id="ARBA00025393"/>
    </source>
</evidence>
<evidence type="ECO:0000256" key="3">
    <source>
        <dbReference type="ARBA" id="ARBA00008529"/>
    </source>
</evidence>
<evidence type="ECO:0000256" key="12">
    <source>
        <dbReference type="ARBA" id="ARBA00023242"/>
    </source>
</evidence>
<gene>
    <name evidence="15" type="ORF">HANVADRAFT_51194</name>
</gene>
<dbReference type="AlphaFoldDB" id="A0A1B7TJA1"/>
<keyword evidence="8" id="KW-0779">Telomere</keyword>
<evidence type="ECO:0000256" key="6">
    <source>
        <dbReference type="ARBA" id="ARBA00022454"/>
    </source>
</evidence>
<dbReference type="GO" id="GO:0000781">
    <property type="term" value="C:chromosome, telomeric region"/>
    <property type="evidence" value="ECO:0007669"/>
    <property type="project" value="UniProtKB-SubCell"/>
</dbReference>
<keyword evidence="16" id="KW-1185">Reference proteome</keyword>
<keyword evidence="11" id="KW-0804">Transcription</keyword>